<reference evidence="1" key="1">
    <citation type="journal article" date="2018" name="DNA Res.">
        <title>Multiple hybrid de novo genome assembly of finger millet, an orphan allotetraploid crop.</title>
        <authorList>
            <person name="Hatakeyama M."/>
            <person name="Aluri S."/>
            <person name="Balachadran M.T."/>
            <person name="Sivarajan S.R."/>
            <person name="Patrignani A."/>
            <person name="Gruter S."/>
            <person name="Poveda L."/>
            <person name="Shimizu-Inatsugi R."/>
            <person name="Baeten J."/>
            <person name="Francoijs K.J."/>
            <person name="Nataraja K.N."/>
            <person name="Reddy Y.A.N."/>
            <person name="Phadnis S."/>
            <person name="Ravikumar R.L."/>
            <person name="Schlapbach R."/>
            <person name="Sreeman S.M."/>
            <person name="Shimizu K.K."/>
        </authorList>
    </citation>
    <scope>NUCLEOTIDE SEQUENCE</scope>
</reference>
<comment type="caution">
    <text evidence="1">The sequence shown here is derived from an EMBL/GenBank/DDBJ whole genome shotgun (WGS) entry which is preliminary data.</text>
</comment>
<dbReference type="PANTHER" id="PTHR33186">
    <property type="entry name" value="OS10G0136150 PROTEIN-RELATED"/>
    <property type="match status" value="1"/>
</dbReference>
<dbReference type="PANTHER" id="PTHR33186:SF15">
    <property type="entry name" value="OS06G0249850 PROTEIN"/>
    <property type="match status" value="1"/>
</dbReference>
<reference evidence="1" key="2">
    <citation type="submission" date="2021-12" db="EMBL/GenBank/DDBJ databases">
        <title>Resequencing data analysis of finger millet.</title>
        <authorList>
            <person name="Hatakeyama M."/>
            <person name="Aluri S."/>
            <person name="Balachadran M.T."/>
            <person name="Sivarajan S.R."/>
            <person name="Poveda L."/>
            <person name="Shimizu-Inatsugi R."/>
            <person name="Schlapbach R."/>
            <person name="Sreeman S.M."/>
            <person name="Shimizu K.K."/>
        </authorList>
    </citation>
    <scope>NUCLEOTIDE SEQUENCE</scope>
</reference>
<dbReference type="AlphaFoldDB" id="A0AAV5DK00"/>
<proteinExistence type="predicted"/>
<name>A0AAV5DK00_ELECO</name>
<protein>
    <submittedName>
        <fullName evidence="1">Uncharacterized protein</fullName>
    </submittedName>
</protein>
<accession>A0AAV5DK00</accession>
<sequence length="171" mass="18887">MTLTYGSNPYCLLDISSTENALYFFIDVSKSIFRYELHTQNMSLIQLPSDITVDCAVLTTAENGRLGFARMEDSRLYLWSMDTGPMGDAGWEKIGVIHLETLLPVNISISYCFVGFAHGAGVFLVGTNEGLFSIERKSRRVKKLCDVPCGDGGILSVIPYMSFYTPVLGMA</sequence>
<dbReference type="EMBL" id="BQKI01000017">
    <property type="protein sequence ID" value="GJN10437.1"/>
    <property type="molecule type" value="Genomic_DNA"/>
</dbReference>
<evidence type="ECO:0000313" key="2">
    <source>
        <dbReference type="Proteomes" id="UP001054889"/>
    </source>
</evidence>
<keyword evidence="2" id="KW-1185">Reference proteome</keyword>
<evidence type="ECO:0000313" key="1">
    <source>
        <dbReference type="EMBL" id="GJN10437.1"/>
    </source>
</evidence>
<dbReference type="Proteomes" id="UP001054889">
    <property type="component" value="Unassembled WGS sequence"/>
</dbReference>
<organism evidence="1 2">
    <name type="scientific">Eleusine coracana subsp. coracana</name>
    <dbReference type="NCBI Taxonomy" id="191504"/>
    <lineage>
        <taxon>Eukaryota</taxon>
        <taxon>Viridiplantae</taxon>
        <taxon>Streptophyta</taxon>
        <taxon>Embryophyta</taxon>
        <taxon>Tracheophyta</taxon>
        <taxon>Spermatophyta</taxon>
        <taxon>Magnoliopsida</taxon>
        <taxon>Liliopsida</taxon>
        <taxon>Poales</taxon>
        <taxon>Poaceae</taxon>
        <taxon>PACMAD clade</taxon>
        <taxon>Chloridoideae</taxon>
        <taxon>Cynodonteae</taxon>
        <taxon>Eleusininae</taxon>
        <taxon>Eleusine</taxon>
    </lineage>
</organism>
<gene>
    <name evidence="1" type="primary">ga28531</name>
    <name evidence="1" type="ORF">PR202_ga28531</name>
</gene>